<dbReference type="EMBL" id="CAMGYJ010000009">
    <property type="protein sequence ID" value="CAI0544953.1"/>
    <property type="molecule type" value="Genomic_DNA"/>
</dbReference>
<dbReference type="GO" id="GO:0051213">
    <property type="term" value="F:dioxygenase activity"/>
    <property type="evidence" value="ECO:0007669"/>
    <property type="project" value="UniProtKB-ARBA"/>
</dbReference>
<dbReference type="SUPFAM" id="SSF51197">
    <property type="entry name" value="Clavaminate synthase-like"/>
    <property type="match status" value="1"/>
</dbReference>
<protein>
    <recommendedName>
        <fullName evidence="7">Fe2OG dioxygenase domain-containing protein</fullName>
    </recommendedName>
</protein>
<dbReference type="InterPro" id="IPR044861">
    <property type="entry name" value="IPNS-like_FE2OG_OXY"/>
</dbReference>
<comment type="cofactor">
    <cofactor evidence="1">
        <name>Fe cation</name>
        <dbReference type="ChEBI" id="CHEBI:24875"/>
    </cofactor>
</comment>
<accession>A0AAV0QKT0</accession>
<organism evidence="8 9">
    <name type="scientific">Linum tenue</name>
    <dbReference type="NCBI Taxonomy" id="586396"/>
    <lineage>
        <taxon>Eukaryota</taxon>
        <taxon>Viridiplantae</taxon>
        <taxon>Streptophyta</taxon>
        <taxon>Embryophyta</taxon>
        <taxon>Tracheophyta</taxon>
        <taxon>Spermatophyta</taxon>
        <taxon>Magnoliopsida</taxon>
        <taxon>eudicotyledons</taxon>
        <taxon>Gunneridae</taxon>
        <taxon>Pentapetalae</taxon>
        <taxon>rosids</taxon>
        <taxon>fabids</taxon>
        <taxon>Malpighiales</taxon>
        <taxon>Linaceae</taxon>
        <taxon>Linum</taxon>
    </lineage>
</organism>
<name>A0AAV0QKT0_9ROSI</name>
<dbReference type="Pfam" id="PF14226">
    <property type="entry name" value="DIOX_N"/>
    <property type="match status" value="1"/>
</dbReference>
<keyword evidence="5 6" id="KW-0408">Iron</keyword>
<sequence>MAPTTAYDRLAEQKWFEETKAGVKGLADAGITELPRIFHAPPDSLNGAKPSASPADPDFTVPVIDLEFARVLQQDPEKRKQIVAEIRDATETWGFFQIVNHGVPANTIAEMKAGVHRFFDQDVGLKKEFFGRDITQKVVYTSNFDLYTAAAADWRNSIVYRMAPDPPAPELLPACCRGIVMDYSAEMLKLGDLLFGLFSEALGLDPAHLKEMGCSEGLGIASHYYPACPQPDLTLGIARHSDLGFVTVLLQDHVGGLQVFRRDRWVDVPPTPGALVVNVGDMFQLISNDKFKSVEHRALVRSVGPRVSVAAFFGNEGLSTSRIYEPIKELLSEDDPPKYHGITVRDFFFRSFQKGIDSSSIMSRLKR</sequence>
<dbReference type="FunFam" id="2.60.120.330:FF:000005">
    <property type="entry name" value="1-aminocyclopropane-1-carboxylate oxidase homolog 1"/>
    <property type="match status" value="1"/>
</dbReference>
<evidence type="ECO:0000256" key="5">
    <source>
        <dbReference type="ARBA" id="ARBA00023004"/>
    </source>
</evidence>
<evidence type="ECO:0000313" key="8">
    <source>
        <dbReference type="EMBL" id="CAI0544953.1"/>
    </source>
</evidence>
<keyword evidence="9" id="KW-1185">Reference proteome</keyword>
<dbReference type="AlphaFoldDB" id="A0AAV0QKT0"/>
<comment type="caution">
    <text evidence="8">The sequence shown here is derived from an EMBL/GenBank/DDBJ whole genome shotgun (WGS) entry which is preliminary data.</text>
</comment>
<evidence type="ECO:0000313" key="9">
    <source>
        <dbReference type="Proteomes" id="UP001154282"/>
    </source>
</evidence>
<evidence type="ECO:0000256" key="1">
    <source>
        <dbReference type="ARBA" id="ARBA00001962"/>
    </source>
</evidence>
<evidence type="ECO:0000256" key="6">
    <source>
        <dbReference type="RuleBase" id="RU003682"/>
    </source>
</evidence>
<evidence type="ECO:0000259" key="7">
    <source>
        <dbReference type="PROSITE" id="PS51471"/>
    </source>
</evidence>
<keyword evidence="4 6" id="KW-0560">Oxidoreductase</keyword>
<evidence type="ECO:0000256" key="2">
    <source>
        <dbReference type="ARBA" id="ARBA00008056"/>
    </source>
</evidence>
<dbReference type="Proteomes" id="UP001154282">
    <property type="component" value="Unassembled WGS sequence"/>
</dbReference>
<dbReference type="PANTHER" id="PTHR10209">
    <property type="entry name" value="OXIDOREDUCTASE, 2OG-FE II OXYGENASE FAMILY PROTEIN"/>
    <property type="match status" value="1"/>
</dbReference>
<dbReference type="InterPro" id="IPR026992">
    <property type="entry name" value="DIOX_N"/>
</dbReference>
<evidence type="ECO:0000256" key="3">
    <source>
        <dbReference type="ARBA" id="ARBA00022723"/>
    </source>
</evidence>
<gene>
    <name evidence="8" type="ORF">LITE_LOCUS43382</name>
</gene>
<comment type="similarity">
    <text evidence="2 6">Belongs to the iron/ascorbate-dependent oxidoreductase family.</text>
</comment>
<dbReference type="InterPro" id="IPR027443">
    <property type="entry name" value="IPNS-like_sf"/>
</dbReference>
<dbReference type="Gene3D" id="2.60.120.330">
    <property type="entry name" value="B-lactam Antibiotic, Isopenicillin N Synthase, Chain"/>
    <property type="match status" value="1"/>
</dbReference>
<proteinExistence type="inferred from homology"/>
<reference evidence="8" key="1">
    <citation type="submission" date="2022-08" db="EMBL/GenBank/DDBJ databases">
        <authorList>
            <person name="Gutierrez-Valencia J."/>
        </authorList>
    </citation>
    <scope>NUCLEOTIDE SEQUENCE</scope>
</reference>
<dbReference type="GO" id="GO:0046872">
    <property type="term" value="F:metal ion binding"/>
    <property type="evidence" value="ECO:0007669"/>
    <property type="project" value="UniProtKB-KW"/>
</dbReference>
<evidence type="ECO:0000256" key="4">
    <source>
        <dbReference type="ARBA" id="ARBA00023002"/>
    </source>
</evidence>
<dbReference type="Pfam" id="PF03171">
    <property type="entry name" value="2OG-FeII_Oxy"/>
    <property type="match status" value="1"/>
</dbReference>
<dbReference type="PROSITE" id="PS51471">
    <property type="entry name" value="FE2OG_OXY"/>
    <property type="match status" value="1"/>
</dbReference>
<feature type="domain" description="Fe2OG dioxygenase" evidence="7">
    <location>
        <begin position="214"/>
        <end position="316"/>
    </location>
</feature>
<dbReference type="PANTHER" id="PTHR10209:SF791">
    <property type="entry name" value="1-AMINOCYCLOPROPANE-1-CARBOXYLATE OXIDASE HOMOLOG 1"/>
    <property type="match status" value="1"/>
</dbReference>
<keyword evidence="3 6" id="KW-0479">Metal-binding</keyword>
<dbReference type="InterPro" id="IPR005123">
    <property type="entry name" value="Oxoglu/Fe-dep_dioxygenase_dom"/>
</dbReference>